<protein>
    <submittedName>
        <fullName evidence="2">Uncharacterized protein</fullName>
    </submittedName>
</protein>
<sequence>MRLYREHRLELFTLTDRWRGILYGAIGAAVFAMAARDRLWDTGGGTLLWLVVVAGASYALVLVWRQYRSLA</sequence>
<keyword evidence="1" id="KW-0812">Transmembrane</keyword>
<gene>
    <name evidence="2" type="ORF">AVDCRST_MAG13-13</name>
</gene>
<organism evidence="2">
    <name type="scientific">uncultured Solirubrobacteraceae bacterium</name>
    <dbReference type="NCBI Taxonomy" id="1162706"/>
    <lineage>
        <taxon>Bacteria</taxon>
        <taxon>Bacillati</taxon>
        <taxon>Actinomycetota</taxon>
        <taxon>Thermoleophilia</taxon>
        <taxon>Solirubrobacterales</taxon>
        <taxon>Solirubrobacteraceae</taxon>
        <taxon>environmental samples</taxon>
    </lineage>
</organism>
<keyword evidence="1" id="KW-1133">Transmembrane helix</keyword>
<accession>A0A6J4R873</accession>
<proteinExistence type="predicted"/>
<dbReference type="AlphaFoldDB" id="A0A6J4R873"/>
<dbReference type="EMBL" id="CADCVO010000001">
    <property type="protein sequence ID" value="CAA9465591.1"/>
    <property type="molecule type" value="Genomic_DNA"/>
</dbReference>
<feature type="transmembrane region" description="Helical" evidence="1">
    <location>
        <begin position="21"/>
        <end position="40"/>
    </location>
</feature>
<reference evidence="2" key="1">
    <citation type="submission" date="2020-02" db="EMBL/GenBank/DDBJ databases">
        <authorList>
            <person name="Meier V. D."/>
        </authorList>
    </citation>
    <scope>NUCLEOTIDE SEQUENCE</scope>
    <source>
        <strain evidence="2">AVDCRST_MAG13</strain>
    </source>
</reference>
<evidence type="ECO:0000256" key="1">
    <source>
        <dbReference type="SAM" id="Phobius"/>
    </source>
</evidence>
<feature type="transmembrane region" description="Helical" evidence="1">
    <location>
        <begin position="46"/>
        <end position="64"/>
    </location>
</feature>
<name>A0A6J4R873_9ACTN</name>
<keyword evidence="1" id="KW-0472">Membrane</keyword>
<evidence type="ECO:0000313" key="2">
    <source>
        <dbReference type="EMBL" id="CAA9465591.1"/>
    </source>
</evidence>